<evidence type="ECO:0000256" key="1">
    <source>
        <dbReference type="SAM" id="MobiDB-lite"/>
    </source>
</evidence>
<dbReference type="EnsemblProtists" id="PYU1_T003287">
    <property type="protein sequence ID" value="PYU1_T003287"/>
    <property type="gene ID" value="PYU1_G003279"/>
</dbReference>
<reference evidence="2" key="3">
    <citation type="submission" date="2015-02" db="UniProtKB">
        <authorList>
            <consortium name="EnsemblProtists"/>
        </authorList>
    </citation>
    <scope>IDENTIFICATION</scope>
    <source>
        <strain evidence="2">DAOM BR144</strain>
    </source>
</reference>
<reference evidence="3" key="1">
    <citation type="journal article" date="2010" name="Genome Biol.">
        <title>Genome sequence of the necrotrophic plant pathogen Pythium ultimum reveals original pathogenicity mechanisms and effector repertoire.</title>
        <authorList>
            <person name="Levesque C.A."/>
            <person name="Brouwer H."/>
            <person name="Cano L."/>
            <person name="Hamilton J.P."/>
            <person name="Holt C."/>
            <person name="Huitema E."/>
            <person name="Raffaele S."/>
            <person name="Robideau G.P."/>
            <person name="Thines M."/>
            <person name="Win J."/>
            <person name="Zerillo M.M."/>
            <person name="Beakes G.W."/>
            <person name="Boore J.L."/>
            <person name="Busam D."/>
            <person name="Dumas B."/>
            <person name="Ferriera S."/>
            <person name="Fuerstenberg S.I."/>
            <person name="Gachon C.M."/>
            <person name="Gaulin E."/>
            <person name="Govers F."/>
            <person name="Grenville-Briggs L."/>
            <person name="Horner N."/>
            <person name="Hostetler J."/>
            <person name="Jiang R.H."/>
            <person name="Johnson J."/>
            <person name="Krajaejun T."/>
            <person name="Lin H."/>
            <person name="Meijer H.J."/>
            <person name="Moore B."/>
            <person name="Morris P."/>
            <person name="Phuntmart V."/>
            <person name="Puiu D."/>
            <person name="Shetty J."/>
            <person name="Stajich J.E."/>
            <person name="Tripathy S."/>
            <person name="Wawra S."/>
            <person name="van West P."/>
            <person name="Whitty B.R."/>
            <person name="Coutinho P.M."/>
            <person name="Henrissat B."/>
            <person name="Martin F."/>
            <person name="Thomas P.D."/>
            <person name="Tyler B.M."/>
            <person name="De Vries R.P."/>
            <person name="Kamoun S."/>
            <person name="Yandell M."/>
            <person name="Tisserat N."/>
            <person name="Buell C.R."/>
        </authorList>
    </citation>
    <scope>NUCLEOTIDE SEQUENCE</scope>
    <source>
        <strain evidence="3">DAOM:BR144</strain>
    </source>
</reference>
<sequence length="111" mass="12028">MASTANANAANNSAMLIHRYLFGIKGSVKNSISFADENIVVYPCGHNVIVHNMESKEQQFIYGMETGSTGGITALCVSATKICCDCRERREGSGPYPRPQHTTKEEDIADG</sequence>
<dbReference type="InParanoid" id="K3WE96"/>
<dbReference type="VEuPathDB" id="FungiDB:PYU1_G003279"/>
<dbReference type="AlphaFoldDB" id="K3WE96"/>
<name>K3WE96_GLOUD</name>
<dbReference type="Proteomes" id="UP000019132">
    <property type="component" value="Unassembled WGS sequence"/>
</dbReference>
<protein>
    <submittedName>
        <fullName evidence="2">Uncharacterized protein</fullName>
    </submittedName>
</protein>
<dbReference type="InterPro" id="IPR052993">
    <property type="entry name" value="CFA-57"/>
</dbReference>
<dbReference type="PANTHER" id="PTHR32215:SF0">
    <property type="entry name" value="CILIA- AND FLAGELLA-ASSOCIATED PROTEIN 57"/>
    <property type="match status" value="1"/>
</dbReference>
<dbReference type="eggNOG" id="ENOG502QTIS">
    <property type="taxonomic scope" value="Eukaryota"/>
</dbReference>
<accession>K3WE96</accession>
<feature type="compositionally biased region" description="Basic and acidic residues" evidence="1">
    <location>
        <begin position="102"/>
        <end position="111"/>
    </location>
</feature>
<dbReference type="EMBL" id="GL376603">
    <property type="status" value="NOT_ANNOTATED_CDS"/>
    <property type="molecule type" value="Genomic_DNA"/>
</dbReference>
<evidence type="ECO:0000313" key="2">
    <source>
        <dbReference type="EnsemblProtists" id="PYU1_T003287"/>
    </source>
</evidence>
<dbReference type="HOGENOM" id="CLU_2163456_0_0_1"/>
<evidence type="ECO:0000313" key="3">
    <source>
        <dbReference type="Proteomes" id="UP000019132"/>
    </source>
</evidence>
<organism evidence="2 3">
    <name type="scientific">Globisporangium ultimum (strain ATCC 200006 / CBS 805.95 / DAOM BR144)</name>
    <name type="common">Pythium ultimum</name>
    <dbReference type="NCBI Taxonomy" id="431595"/>
    <lineage>
        <taxon>Eukaryota</taxon>
        <taxon>Sar</taxon>
        <taxon>Stramenopiles</taxon>
        <taxon>Oomycota</taxon>
        <taxon>Peronosporomycetes</taxon>
        <taxon>Pythiales</taxon>
        <taxon>Pythiaceae</taxon>
        <taxon>Globisporangium</taxon>
    </lineage>
</organism>
<proteinExistence type="predicted"/>
<dbReference type="PANTHER" id="PTHR32215">
    <property type="entry name" value="CILIA- AND FLAGELLA-ASSOCIATED PROTEIN 57"/>
    <property type="match status" value="1"/>
</dbReference>
<keyword evidence="3" id="KW-1185">Reference proteome</keyword>
<feature type="region of interest" description="Disordered" evidence="1">
    <location>
        <begin position="88"/>
        <end position="111"/>
    </location>
</feature>
<dbReference type="STRING" id="431595.K3WE96"/>
<reference evidence="3" key="2">
    <citation type="submission" date="2010-04" db="EMBL/GenBank/DDBJ databases">
        <authorList>
            <person name="Buell R."/>
            <person name="Hamilton J."/>
            <person name="Hostetler J."/>
        </authorList>
    </citation>
    <scope>NUCLEOTIDE SEQUENCE [LARGE SCALE GENOMIC DNA]</scope>
    <source>
        <strain evidence="3">DAOM:BR144</strain>
    </source>
</reference>